<keyword evidence="2" id="KW-1185">Reference proteome</keyword>
<dbReference type="EMBL" id="BSEV01000007">
    <property type="protein sequence ID" value="GLK10385.1"/>
    <property type="molecule type" value="Genomic_DNA"/>
</dbReference>
<organism evidence="1 2">
    <name type="scientific">Streptosporangium carneum</name>
    <dbReference type="NCBI Taxonomy" id="47481"/>
    <lineage>
        <taxon>Bacteria</taxon>
        <taxon>Bacillati</taxon>
        <taxon>Actinomycetota</taxon>
        <taxon>Actinomycetes</taxon>
        <taxon>Streptosporangiales</taxon>
        <taxon>Streptosporangiaceae</taxon>
        <taxon>Streptosporangium</taxon>
    </lineage>
</organism>
<reference evidence="1" key="1">
    <citation type="journal article" date="2014" name="Int. J. Syst. Evol. Microbiol.">
        <title>Complete genome sequence of Corynebacterium casei LMG S-19264T (=DSM 44701T), isolated from a smear-ripened cheese.</title>
        <authorList>
            <consortium name="US DOE Joint Genome Institute (JGI-PGF)"/>
            <person name="Walter F."/>
            <person name="Albersmeier A."/>
            <person name="Kalinowski J."/>
            <person name="Ruckert C."/>
        </authorList>
    </citation>
    <scope>NUCLEOTIDE SEQUENCE</scope>
    <source>
        <strain evidence="1">VKM Ac-2007</strain>
    </source>
</reference>
<reference evidence="1" key="2">
    <citation type="submission" date="2023-01" db="EMBL/GenBank/DDBJ databases">
        <authorList>
            <person name="Sun Q."/>
            <person name="Evtushenko L."/>
        </authorList>
    </citation>
    <scope>NUCLEOTIDE SEQUENCE</scope>
    <source>
        <strain evidence="1">VKM Ac-2007</strain>
    </source>
</reference>
<dbReference type="AlphaFoldDB" id="A0A9W6I3P0"/>
<proteinExistence type="predicted"/>
<name>A0A9W6I3P0_9ACTN</name>
<evidence type="ECO:0000313" key="2">
    <source>
        <dbReference type="Proteomes" id="UP001143474"/>
    </source>
</evidence>
<dbReference type="Proteomes" id="UP001143474">
    <property type="component" value="Unassembled WGS sequence"/>
</dbReference>
<protein>
    <submittedName>
        <fullName evidence="1">Uncharacterized protein</fullName>
    </submittedName>
</protein>
<evidence type="ECO:0000313" key="1">
    <source>
        <dbReference type="EMBL" id="GLK10385.1"/>
    </source>
</evidence>
<comment type="caution">
    <text evidence="1">The sequence shown here is derived from an EMBL/GenBank/DDBJ whole genome shotgun (WGS) entry which is preliminary data.</text>
</comment>
<accession>A0A9W6I3P0</accession>
<sequence length="92" mass="10153">MTVREKRCTAALGADQVGVADPDDVDALFPQALDGPLDGLRAHWASLVRPDNSFGCKPYVRNTPGTSLHRSETIDLRCETSQLRAYRKDPNK</sequence>
<gene>
    <name evidence="1" type="ORF">GCM10017600_37910</name>
</gene>